<feature type="compositionally biased region" description="Low complexity" evidence="8">
    <location>
        <begin position="311"/>
        <end position="324"/>
    </location>
</feature>
<dbReference type="EMBL" id="JALGAR010000006">
    <property type="protein sequence ID" value="MCI4659730.1"/>
    <property type="molecule type" value="Genomic_DNA"/>
</dbReference>
<dbReference type="SUPFAM" id="SSF140931">
    <property type="entry name" value="Fic-like"/>
    <property type="match status" value="1"/>
</dbReference>
<comment type="catalytic activity">
    <reaction evidence="7">
        <text>L-tyrosyl-[protein] + ATP = O-(5'-adenylyl)-L-tyrosyl-[protein] + diphosphate</text>
        <dbReference type="Rhea" id="RHEA:54288"/>
        <dbReference type="Rhea" id="RHEA-COMP:10136"/>
        <dbReference type="Rhea" id="RHEA-COMP:13846"/>
        <dbReference type="ChEBI" id="CHEBI:30616"/>
        <dbReference type="ChEBI" id="CHEBI:33019"/>
        <dbReference type="ChEBI" id="CHEBI:46858"/>
        <dbReference type="ChEBI" id="CHEBI:83624"/>
        <dbReference type="EC" id="2.7.7.108"/>
    </reaction>
</comment>
<evidence type="ECO:0000256" key="6">
    <source>
        <dbReference type="ARBA" id="ARBA00047939"/>
    </source>
</evidence>
<comment type="catalytic activity">
    <reaction evidence="6">
        <text>L-threonyl-[protein] + ATP = 3-O-(5'-adenylyl)-L-threonyl-[protein] + diphosphate</text>
        <dbReference type="Rhea" id="RHEA:54292"/>
        <dbReference type="Rhea" id="RHEA-COMP:11060"/>
        <dbReference type="Rhea" id="RHEA-COMP:13847"/>
        <dbReference type="ChEBI" id="CHEBI:30013"/>
        <dbReference type="ChEBI" id="CHEBI:30616"/>
        <dbReference type="ChEBI" id="CHEBI:33019"/>
        <dbReference type="ChEBI" id="CHEBI:138113"/>
        <dbReference type="EC" id="2.7.7.108"/>
    </reaction>
</comment>
<reference evidence="10" key="1">
    <citation type="submission" date="2022-03" db="EMBL/GenBank/DDBJ databases">
        <title>Cryobacterium sp. nov. strain ZS14-85, isolated from Antarctic soil.</title>
        <authorList>
            <person name="Li J."/>
            <person name="Niu G."/>
        </authorList>
    </citation>
    <scope>NUCLEOTIDE SEQUENCE</scope>
    <source>
        <strain evidence="10">ZS14-85</strain>
    </source>
</reference>
<evidence type="ECO:0000313" key="11">
    <source>
        <dbReference type="Proteomes" id="UP001165341"/>
    </source>
</evidence>
<keyword evidence="11" id="KW-1185">Reference proteome</keyword>
<comment type="caution">
    <text evidence="10">The sequence shown here is derived from an EMBL/GenBank/DDBJ whole genome shotgun (WGS) entry which is preliminary data.</text>
</comment>
<dbReference type="GO" id="GO:0070733">
    <property type="term" value="F:AMPylase activity"/>
    <property type="evidence" value="ECO:0007669"/>
    <property type="project" value="UniProtKB-EC"/>
</dbReference>
<dbReference type="Pfam" id="PF02661">
    <property type="entry name" value="Fic"/>
    <property type="match status" value="1"/>
</dbReference>
<evidence type="ECO:0000256" key="7">
    <source>
        <dbReference type="ARBA" id="ARBA00048696"/>
    </source>
</evidence>
<evidence type="ECO:0000256" key="5">
    <source>
        <dbReference type="ARBA" id="ARBA00034531"/>
    </source>
</evidence>
<evidence type="ECO:0000256" key="3">
    <source>
        <dbReference type="ARBA" id="ARBA00022741"/>
    </source>
</evidence>
<evidence type="ECO:0000256" key="2">
    <source>
        <dbReference type="ARBA" id="ARBA00022695"/>
    </source>
</evidence>
<dbReference type="GO" id="GO:0051302">
    <property type="term" value="P:regulation of cell division"/>
    <property type="evidence" value="ECO:0007669"/>
    <property type="project" value="TreeGrafter"/>
</dbReference>
<feature type="domain" description="Fido" evidence="9">
    <location>
        <begin position="85"/>
        <end position="232"/>
    </location>
</feature>
<sequence>MAAQKRRLPAPLYAIAKKRRTKDLSPADVAWADYMIPGTDTLRNKLGRGKNSYGITDPDELDELETQLSMSRMVELQQKPIPGKFDYAHMKKIHEFLFQDTYEWAGQQRLVNLVKNGHTYAPRTKIETMWAQQEGFLADDGMLRGITDPAEFADKFAEHWGALNVAHSFREGNTRSQTMYFKQLADEAGWELDVTRLDPNHPESIRDEFIEARFHHQSHNFDHAPLARVLTKALTRREPELQRALHPGKDRGSVPHRLARDATESIWADPHQEANSVDPNPPGADIAARYRKYPELAPDNDPSHDGEVGPSRSSVDSSSMGPEL</sequence>
<accession>A0AA41QY85</accession>
<dbReference type="PANTHER" id="PTHR39560:SF1">
    <property type="entry name" value="PROTEIN ADENYLYLTRANSFERASE FIC-RELATED"/>
    <property type="match status" value="1"/>
</dbReference>
<proteinExistence type="predicted"/>
<gene>
    <name evidence="10" type="ORF">MQH31_18140</name>
</gene>
<evidence type="ECO:0000256" key="8">
    <source>
        <dbReference type="SAM" id="MobiDB-lite"/>
    </source>
</evidence>
<keyword evidence="2" id="KW-0548">Nucleotidyltransferase</keyword>
<evidence type="ECO:0000313" key="10">
    <source>
        <dbReference type="EMBL" id="MCI4659730.1"/>
    </source>
</evidence>
<dbReference type="GO" id="GO:0005524">
    <property type="term" value="F:ATP binding"/>
    <property type="evidence" value="ECO:0007669"/>
    <property type="project" value="UniProtKB-KW"/>
</dbReference>
<dbReference type="Gene3D" id="1.10.3290.10">
    <property type="entry name" value="Fido-like domain"/>
    <property type="match status" value="1"/>
</dbReference>
<evidence type="ECO:0000256" key="1">
    <source>
        <dbReference type="ARBA" id="ARBA00022679"/>
    </source>
</evidence>
<dbReference type="RefSeq" id="WP_243013221.1">
    <property type="nucleotide sequence ID" value="NZ_JALGAR010000006.1"/>
</dbReference>
<dbReference type="PROSITE" id="PS51459">
    <property type="entry name" value="FIDO"/>
    <property type="match status" value="1"/>
</dbReference>
<organism evidence="10 11">
    <name type="scientific">Cryobacterium zhongshanensis</name>
    <dbReference type="NCBI Taxonomy" id="2928153"/>
    <lineage>
        <taxon>Bacteria</taxon>
        <taxon>Bacillati</taxon>
        <taxon>Actinomycetota</taxon>
        <taxon>Actinomycetes</taxon>
        <taxon>Micrococcales</taxon>
        <taxon>Microbacteriaceae</taxon>
        <taxon>Cryobacterium</taxon>
    </lineage>
</organism>
<evidence type="ECO:0000259" key="9">
    <source>
        <dbReference type="PROSITE" id="PS51459"/>
    </source>
</evidence>
<feature type="region of interest" description="Disordered" evidence="8">
    <location>
        <begin position="265"/>
        <end position="324"/>
    </location>
</feature>
<dbReference type="InterPro" id="IPR036597">
    <property type="entry name" value="Fido-like_dom_sf"/>
</dbReference>
<protein>
    <recommendedName>
        <fullName evidence="5">protein adenylyltransferase</fullName>
        <ecNumber evidence="5">2.7.7.108</ecNumber>
    </recommendedName>
</protein>
<dbReference type="AlphaFoldDB" id="A0AA41QY85"/>
<dbReference type="PANTHER" id="PTHR39560">
    <property type="entry name" value="PROTEIN ADENYLYLTRANSFERASE FIC-RELATED"/>
    <property type="match status" value="1"/>
</dbReference>
<keyword evidence="1" id="KW-0808">Transferase</keyword>
<dbReference type="Proteomes" id="UP001165341">
    <property type="component" value="Unassembled WGS sequence"/>
</dbReference>
<dbReference type="InterPro" id="IPR003812">
    <property type="entry name" value="Fido"/>
</dbReference>
<keyword evidence="4" id="KW-0067">ATP-binding</keyword>
<name>A0AA41QY85_9MICO</name>
<dbReference type="EC" id="2.7.7.108" evidence="5"/>
<keyword evidence="3" id="KW-0547">Nucleotide-binding</keyword>
<evidence type="ECO:0000256" key="4">
    <source>
        <dbReference type="ARBA" id="ARBA00022840"/>
    </source>
</evidence>